<dbReference type="Pfam" id="PF02678">
    <property type="entry name" value="Pirin"/>
    <property type="match status" value="1"/>
</dbReference>
<gene>
    <name evidence="4" type="ORF">BS1321_16455</name>
</gene>
<evidence type="ECO:0000259" key="3">
    <source>
        <dbReference type="Pfam" id="PF02678"/>
    </source>
</evidence>
<evidence type="ECO:0000313" key="4">
    <source>
        <dbReference type="EMBL" id="ASS95365.1"/>
    </source>
</evidence>
<evidence type="ECO:0000313" key="5">
    <source>
        <dbReference type="Proteomes" id="UP000214618"/>
    </source>
</evidence>
<comment type="similarity">
    <text evidence="1 2">Belongs to the pirin family.</text>
</comment>
<dbReference type="RefSeq" id="WP_063235848.1">
    <property type="nucleotide sequence ID" value="NZ_BCVO01000032.1"/>
</dbReference>
<dbReference type="AlphaFoldDB" id="A0A223EJU3"/>
<dbReference type="PANTHER" id="PTHR43212">
    <property type="entry name" value="QUERCETIN 2,3-DIOXYGENASE"/>
    <property type="match status" value="1"/>
</dbReference>
<dbReference type="Gene3D" id="2.60.120.10">
    <property type="entry name" value="Jelly Rolls"/>
    <property type="match status" value="1"/>
</dbReference>
<dbReference type="EMBL" id="CP017704">
    <property type="protein sequence ID" value="ASS95365.1"/>
    <property type="molecule type" value="Genomic_DNA"/>
</dbReference>
<dbReference type="GeneID" id="56474352"/>
<feature type="domain" description="Pirin N-terminal" evidence="3">
    <location>
        <begin position="53"/>
        <end position="117"/>
    </location>
</feature>
<sequence length="255" mass="28398">MEIKIIKPEDQAHGQFDDGKIKEQKPIGFSGEGSLINRLGPLFYWAWGHSQEHAEIGLHPHQGFEIITYVIKGKAYHRDTLGTESVVEEGGTQLMQTGSGVYHAEALKEPSEIFQIWFEPHLSQAVKRTPSYSQYDSNDFSITDKDGVKIKTLLGNDSSMKIVTDASMWDVIIPKGTVYTHGISSDRILAGLAIRGDGAFSLDTNEPTRVAEKDFAIVQSGQGGEVTIQALDKDFRIFLIEVPTEVDYPLYRKPK</sequence>
<dbReference type="Proteomes" id="UP000214618">
    <property type="component" value="Chromosome"/>
</dbReference>
<protein>
    <submittedName>
        <fullName evidence="4">Pirin</fullName>
    </submittedName>
</protein>
<organism evidence="4 5">
    <name type="scientific">Peribacillus simplex NBRC 15720 = DSM 1321</name>
    <dbReference type="NCBI Taxonomy" id="1349754"/>
    <lineage>
        <taxon>Bacteria</taxon>
        <taxon>Bacillati</taxon>
        <taxon>Bacillota</taxon>
        <taxon>Bacilli</taxon>
        <taxon>Bacillales</taxon>
        <taxon>Bacillaceae</taxon>
        <taxon>Peribacillus</taxon>
    </lineage>
</organism>
<dbReference type="InterPro" id="IPR012093">
    <property type="entry name" value="Pirin"/>
</dbReference>
<evidence type="ECO:0000256" key="2">
    <source>
        <dbReference type="RuleBase" id="RU003457"/>
    </source>
</evidence>
<dbReference type="PANTHER" id="PTHR43212:SF3">
    <property type="entry name" value="QUERCETIN 2,3-DIOXYGENASE"/>
    <property type="match status" value="1"/>
</dbReference>
<dbReference type="SUPFAM" id="SSF51182">
    <property type="entry name" value="RmlC-like cupins"/>
    <property type="match status" value="1"/>
</dbReference>
<name>A0A223EJU3_9BACI</name>
<dbReference type="InterPro" id="IPR011051">
    <property type="entry name" value="RmlC_Cupin_sf"/>
</dbReference>
<dbReference type="InterPro" id="IPR003829">
    <property type="entry name" value="Pirin_N_dom"/>
</dbReference>
<reference evidence="4 5" key="1">
    <citation type="submission" date="2016-10" db="EMBL/GenBank/DDBJ databases">
        <title>The whole genome sequencing and assembly of Bacillus simplex DSM 1321 strain.</title>
        <authorList>
            <person name="Park M.-K."/>
            <person name="Lee Y.-J."/>
            <person name="Yi H."/>
            <person name="Bahn Y.-S."/>
            <person name="Kim J.F."/>
            <person name="Lee D.-W."/>
        </authorList>
    </citation>
    <scope>NUCLEOTIDE SEQUENCE [LARGE SCALE GENOMIC DNA]</scope>
    <source>
        <strain evidence="4 5">DSM 1321</strain>
    </source>
</reference>
<evidence type="ECO:0000256" key="1">
    <source>
        <dbReference type="ARBA" id="ARBA00008416"/>
    </source>
</evidence>
<dbReference type="OrthoDB" id="321327at2"/>
<dbReference type="InterPro" id="IPR014710">
    <property type="entry name" value="RmlC-like_jellyroll"/>
</dbReference>
<accession>A0A223EJU3</accession>
<proteinExistence type="inferred from homology"/>